<dbReference type="GO" id="GO:0006083">
    <property type="term" value="P:acetate metabolic process"/>
    <property type="evidence" value="ECO:0007669"/>
    <property type="project" value="InterPro"/>
</dbReference>
<dbReference type="InterPro" id="IPR046433">
    <property type="entry name" value="ActCoA_hydro"/>
</dbReference>
<dbReference type="Gene3D" id="3.40.1080.10">
    <property type="entry name" value="Glutaconate Coenzyme A-transferase"/>
    <property type="match status" value="1"/>
</dbReference>
<evidence type="ECO:0000256" key="3">
    <source>
        <dbReference type="ARBA" id="ARBA00011920"/>
    </source>
</evidence>
<sequence length="1086" mass="120090">MWGLDRLSAHPTPAGTPPPRRDSASPAPRRLYPGDRPAPLPLRPGLNPRSSSLSLISPLSSTTSLPSTAHAANGSQRRRPNGAVPLHLPDPLHVLESIMGAPPRNPVSVQASQIGVIPDKPDHLDTHVDFGGRGLLDFAADEAPEPVSSPIHTYSARSIEEFDKEKEKFQDLHQSILACDEVLKSVETYLTNFQADLGAVSAEIESLQNRSIALNTKLENRKVVEKILAPSVEDVSISPQVVRRIAEGPIDEGFLRALSELDKRSKTIASKSNSQTELKALSDIKPLLADLTNRATERIRDYIVAQIKAIRSPSINAQIIQQQAFLKYKDLYAFIAKHQPELASQICQAYVYTMRWYYLNHFTRYKTSLERLKVHVMDKYDVLGEDPTSKRTGTLLGPARGGPPASYDAFSLGRRIDTLKSTSVNALPAHIAEDEKAAHHLETPFRSFNLALIDNACFEYTFLTSYFSPGQTHHAIGRTFAAIFEPTFALGQVFTKMLVENSTDTLGILLCVRLNQHFAFELQRRKVPAVEGYINATNMLLWPRFQKILDLHCTSLQKFTSSLPTRPSTGVTLLGSQSANSTAPTPLTQRFANLLQGVLALSSEAGDDEPVSVSVGRLRSASSGAETENRWARNNMIERRSPHQVGKEIAKGINNGNIKFFDKHLSMFPVDLMYGYYTLDKPQNRLDVTIVEASAITEDGGIIPGASVGASPELIQMADKIIIEVNTAAPSFEGLHDITMTDLPPRRKPYLIMSPEDRIGTPHIPVDPERVVAIVESDYPDQTQPNAPEDDTSRAIASNLIEFLKHEVNHGRLPSNLLPVQSGIGNIANAVIGGLASGGANFKNLKVWTEVLQDSFLDLFDSGNLDFATATSIRFSPDGFQRFYKNWDQYAPKLLLRSQQVSNSPEIIRRLGVIGMNTPVEVDIYAHANSTCVMGSRMLNGLGGSADFLRSAKYSIMHTPSTRPSKTDPTGVSCIVPMCTHIDQTEHDLDVIVTEQGLADVRGLSPRERARVIIKKCAHPDYQPILEDYFNKAEFECLRKGWGHEPHLLWNSFDMHKHLNEKGTMKLPSWDWRSSEEGMAASKSKL</sequence>
<evidence type="ECO:0000259" key="7">
    <source>
        <dbReference type="Pfam" id="PF02550"/>
    </source>
</evidence>
<comment type="catalytic activity">
    <reaction evidence="1">
        <text>acetyl-CoA + H2O = acetate + CoA + H(+)</text>
        <dbReference type="Rhea" id="RHEA:20289"/>
        <dbReference type="ChEBI" id="CHEBI:15377"/>
        <dbReference type="ChEBI" id="CHEBI:15378"/>
        <dbReference type="ChEBI" id="CHEBI:30089"/>
        <dbReference type="ChEBI" id="CHEBI:57287"/>
        <dbReference type="ChEBI" id="CHEBI:57288"/>
        <dbReference type="EC" id="3.1.2.1"/>
    </reaction>
</comment>
<dbReference type="GO" id="GO:0008775">
    <property type="term" value="F:acetate CoA-transferase activity"/>
    <property type="evidence" value="ECO:0007669"/>
    <property type="project" value="InterPro"/>
</dbReference>
<dbReference type="FunFam" id="3.30.750.70:FF:000002">
    <property type="entry name" value="Acetyl-CoA hydrolase Ach1"/>
    <property type="match status" value="1"/>
</dbReference>
<evidence type="ECO:0000256" key="4">
    <source>
        <dbReference type="ARBA" id="ARBA00017958"/>
    </source>
</evidence>
<keyword evidence="12" id="KW-1185">Reference proteome</keyword>
<evidence type="ECO:0000259" key="9">
    <source>
        <dbReference type="Pfam" id="PF13336"/>
    </source>
</evidence>
<dbReference type="EC" id="3.1.2.1" evidence="3"/>
<dbReference type="InterPro" id="IPR026888">
    <property type="entry name" value="AcetylCoA_hyd_C"/>
</dbReference>
<feature type="region of interest" description="Disordered" evidence="6">
    <location>
        <begin position="1"/>
        <end position="84"/>
    </location>
</feature>
<evidence type="ECO:0000256" key="5">
    <source>
        <dbReference type="ARBA" id="ARBA00029672"/>
    </source>
</evidence>
<dbReference type="InterPro" id="IPR003702">
    <property type="entry name" value="ActCoA_hydro_N"/>
</dbReference>
<dbReference type="Pfam" id="PF02550">
    <property type="entry name" value="AcetylCoA_hydro"/>
    <property type="match status" value="1"/>
</dbReference>
<dbReference type="FunFam" id="3.40.1080.20:FF:000001">
    <property type="entry name" value="Acetyl-CoA hydrolase Ach1"/>
    <property type="match status" value="1"/>
</dbReference>
<gene>
    <name evidence="11" type="ORF">GRF29_185g449317</name>
</gene>
<evidence type="ECO:0000259" key="8">
    <source>
        <dbReference type="Pfam" id="PF04129"/>
    </source>
</evidence>
<feature type="domain" description="Acetyl-CoA hydrolase/transferase C-terminal" evidence="9">
    <location>
        <begin position="879"/>
        <end position="1029"/>
    </location>
</feature>
<dbReference type="Gene3D" id="3.30.750.70">
    <property type="entry name" value="4-hydroxybutyrate coenzyme like domains"/>
    <property type="match status" value="1"/>
</dbReference>
<comment type="similarity">
    <text evidence="2">Belongs to the acetyl-CoA hydrolase/transferase family.</text>
</comment>
<comment type="caution">
    <text evidence="11">The sequence shown here is derived from an EMBL/GenBank/DDBJ whole genome shotgun (WGS) entry which is preliminary data.</text>
</comment>
<dbReference type="AlphaFoldDB" id="A0AAN6LR88"/>
<dbReference type="Pfam" id="PF20655">
    <property type="entry name" value="Vps52_C"/>
    <property type="match status" value="1"/>
</dbReference>
<protein>
    <recommendedName>
        <fullName evidence="4">Acetyl-CoA hydrolase</fullName>
        <ecNumber evidence="3">3.1.2.1</ecNumber>
    </recommendedName>
    <alternativeName>
        <fullName evidence="5">Acetyl-CoA deacylase</fullName>
    </alternativeName>
</protein>
<evidence type="ECO:0000313" key="11">
    <source>
        <dbReference type="EMBL" id="KAK3201285.1"/>
    </source>
</evidence>
<dbReference type="SUPFAM" id="SSF100950">
    <property type="entry name" value="NagB/RpiA/CoA transferase-like"/>
    <property type="match status" value="2"/>
</dbReference>
<evidence type="ECO:0000256" key="1">
    <source>
        <dbReference type="ARBA" id="ARBA00001831"/>
    </source>
</evidence>
<dbReference type="InterPro" id="IPR048319">
    <property type="entry name" value="Vps52_CC"/>
</dbReference>
<dbReference type="InterPro" id="IPR038460">
    <property type="entry name" value="AcetylCoA_hyd_C_sf"/>
</dbReference>
<dbReference type="Pfam" id="PF13336">
    <property type="entry name" value="AcetylCoA_hyd_C"/>
    <property type="match status" value="1"/>
</dbReference>
<evidence type="ECO:0000256" key="6">
    <source>
        <dbReference type="SAM" id="MobiDB-lite"/>
    </source>
</evidence>
<dbReference type="InterPro" id="IPR048361">
    <property type="entry name" value="Vps52_C"/>
</dbReference>
<dbReference type="EMBL" id="WVTA01000016">
    <property type="protein sequence ID" value="KAK3201285.1"/>
    <property type="molecule type" value="Genomic_DNA"/>
</dbReference>
<feature type="domain" description="Vps52 C-terminal" evidence="10">
    <location>
        <begin position="353"/>
        <end position="621"/>
    </location>
</feature>
<proteinExistence type="inferred from homology"/>
<evidence type="ECO:0000313" key="12">
    <source>
        <dbReference type="Proteomes" id="UP001280581"/>
    </source>
</evidence>
<evidence type="ECO:0000259" key="10">
    <source>
        <dbReference type="Pfam" id="PF20655"/>
    </source>
</evidence>
<evidence type="ECO:0000256" key="2">
    <source>
        <dbReference type="ARBA" id="ARBA00009632"/>
    </source>
</evidence>
<feature type="domain" description="Acetyl-CoA hydrolase/transferase N-terminal" evidence="7">
    <location>
        <begin position="625"/>
        <end position="776"/>
    </location>
</feature>
<name>A0AAN6LR88_9PLEO</name>
<accession>A0AAN6LR88</accession>
<dbReference type="PANTHER" id="PTHR43609:SF1">
    <property type="entry name" value="ACETYL-COA HYDROLASE"/>
    <property type="match status" value="1"/>
</dbReference>
<dbReference type="PANTHER" id="PTHR43609">
    <property type="entry name" value="ACETYL-COA HYDROLASE"/>
    <property type="match status" value="1"/>
</dbReference>
<dbReference type="InterPro" id="IPR037171">
    <property type="entry name" value="NagB/RpiA_transferase-like"/>
</dbReference>
<dbReference type="Gene3D" id="3.40.1080.20">
    <property type="entry name" value="Acetyl-CoA hydrolase/transferase C-terminal domain"/>
    <property type="match status" value="1"/>
</dbReference>
<organism evidence="11 12">
    <name type="scientific">Pseudopithomyces chartarum</name>
    <dbReference type="NCBI Taxonomy" id="1892770"/>
    <lineage>
        <taxon>Eukaryota</taxon>
        <taxon>Fungi</taxon>
        <taxon>Dikarya</taxon>
        <taxon>Ascomycota</taxon>
        <taxon>Pezizomycotina</taxon>
        <taxon>Dothideomycetes</taxon>
        <taxon>Pleosporomycetidae</taxon>
        <taxon>Pleosporales</taxon>
        <taxon>Massarineae</taxon>
        <taxon>Didymosphaeriaceae</taxon>
        <taxon>Pseudopithomyces</taxon>
    </lineage>
</organism>
<feature type="compositionally biased region" description="Low complexity" evidence="6">
    <location>
        <begin position="50"/>
        <end position="68"/>
    </location>
</feature>
<dbReference type="Pfam" id="PF04129">
    <property type="entry name" value="Vps52_CC"/>
    <property type="match status" value="1"/>
</dbReference>
<dbReference type="GO" id="GO:0005739">
    <property type="term" value="C:mitochondrion"/>
    <property type="evidence" value="ECO:0007669"/>
    <property type="project" value="TreeGrafter"/>
</dbReference>
<dbReference type="GO" id="GO:0003986">
    <property type="term" value="F:acetyl-CoA hydrolase activity"/>
    <property type="evidence" value="ECO:0007669"/>
    <property type="project" value="UniProtKB-EC"/>
</dbReference>
<reference evidence="11 12" key="1">
    <citation type="submission" date="2021-02" db="EMBL/GenBank/DDBJ databases">
        <title>Genome assembly of Pseudopithomyces chartarum.</title>
        <authorList>
            <person name="Jauregui R."/>
            <person name="Singh J."/>
            <person name="Voisey C."/>
        </authorList>
    </citation>
    <scope>NUCLEOTIDE SEQUENCE [LARGE SCALE GENOMIC DNA]</scope>
    <source>
        <strain evidence="11 12">AGR01</strain>
    </source>
</reference>
<dbReference type="Proteomes" id="UP001280581">
    <property type="component" value="Unassembled WGS sequence"/>
</dbReference>
<feature type="domain" description="Vps52 coiled-coil" evidence="8">
    <location>
        <begin position="164"/>
        <end position="335"/>
    </location>
</feature>